<protein>
    <submittedName>
        <fullName evidence="2">Uncharacterized protein</fullName>
    </submittedName>
</protein>
<dbReference type="RefSeq" id="WP_206292831.1">
    <property type="nucleotide sequence ID" value="NZ_CP063458.1"/>
</dbReference>
<dbReference type="EMBL" id="CP063458">
    <property type="protein sequence ID" value="QOV89771.1"/>
    <property type="molecule type" value="Genomic_DNA"/>
</dbReference>
<evidence type="ECO:0000313" key="3">
    <source>
        <dbReference type="Proteomes" id="UP000593765"/>
    </source>
</evidence>
<keyword evidence="3" id="KW-1185">Reference proteome</keyword>
<sequence>MARPKNPIVATSNRDLAKLVGRSHAAVNGWLKRDDWRFGPGPWKAADVARIQQWAAAELVERPATAELRVDARAEAAGDSTGHAGPAPVTAERGLERGMESLSISKKADVALKMKRREVLDFGLQVQQGKFHSVEQCTRDRLAAIHEVKQGLLDLADSFPGSTEDKTILRGRIFELLRRFSGTVG</sequence>
<evidence type="ECO:0000313" key="2">
    <source>
        <dbReference type="EMBL" id="QOV89771.1"/>
    </source>
</evidence>
<dbReference type="Proteomes" id="UP000593765">
    <property type="component" value="Chromosome"/>
</dbReference>
<name>A0A7M2WY76_9BACT</name>
<proteinExistence type="predicted"/>
<accession>A0A7M2WY76</accession>
<evidence type="ECO:0000256" key="1">
    <source>
        <dbReference type="SAM" id="MobiDB-lite"/>
    </source>
</evidence>
<gene>
    <name evidence="2" type="ORF">IPV69_26915</name>
</gene>
<reference evidence="2 3" key="1">
    <citation type="submission" date="2020-10" db="EMBL/GenBank/DDBJ databases">
        <title>Wide distribution of Phycisphaera-like planctomycetes from WD2101 soil group in peatlands and genome analysis of the first cultivated representative.</title>
        <authorList>
            <person name="Dedysh S.N."/>
            <person name="Beletsky A.V."/>
            <person name="Ivanova A."/>
            <person name="Kulichevskaya I.S."/>
            <person name="Suzina N.E."/>
            <person name="Philippov D.A."/>
            <person name="Rakitin A.L."/>
            <person name="Mardanov A.V."/>
            <person name="Ravin N.V."/>
        </authorList>
    </citation>
    <scope>NUCLEOTIDE SEQUENCE [LARGE SCALE GENOMIC DNA]</scope>
    <source>
        <strain evidence="2 3">M1803</strain>
    </source>
</reference>
<dbReference type="KEGG" id="hbs:IPV69_26915"/>
<feature type="region of interest" description="Disordered" evidence="1">
    <location>
        <begin position="74"/>
        <end position="93"/>
    </location>
</feature>
<organism evidence="2 3">
    <name type="scientific">Humisphaera borealis</name>
    <dbReference type="NCBI Taxonomy" id="2807512"/>
    <lineage>
        <taxon>Bacteria</taxon>
        <taxon>Pseudomonadati</taxon>
        <taxon>Planctomycetota</taxon>
        <taxon>Phycisphaerae</taxon>
        <taxon>Tepidisphaerales</taxon>
        <taxon>Tepidisphaeraceae</taxon>
        <taxon>Humisphaera</taxon>
    </lineage>
</organism>
<dbReference type="AlphaFoldDB" id="A0A7M2WY76"/>